<feature type="domain" description="Retrotransposon gag" evidence="2">
    <location>
        <begin position="19"/>
        <end position="84"/>
    </location>
</feature>
<protein>
    <recommendedName>
        <fullName evidence="2">Retrotransposon gag domain-containing protein</fullName>
    </recommendedName>
</protein>
<gene>
    <name evidence="3" type="ORF">RDI58_010533</name>
</gene>
<evidence type="ECO:0000313" key="3">
    <source>
        <dbReference type="EMBL" id="KAK6791452.1"/>
    </source>
</evidence>
<organism evidence="3 4">
    <name type="scientific">Solanum bulbocastanum</name>
    <name type="common">Wild potato</name>
    <dbReference type="NCBI Taxonomy" id="147425"/>
    <lineage>
        <taxon>Eukaryota</taxon>
        <taxon>Viridiplantae</taxon>
        <taxon>Streptophyta</taxon>
        <taxon>Embryophyta</taxon>
        <taxon>Tracheophyta</taxon>
        <taxon>Spermatophyta</taxon>
        <taxon>Magnoliopsida</taxon>
        <taxon>eudicotyledons</taxon>
        <taxon>Gunneridae</taxon>
        <taxon>Pentapetalae</taxon>
        <taxon>asterids</taxon>
        <taxon>lamiids</taxon>
        <taxon>Solanales</taxon>
        <taxon>Solanaceae</taxon>
        <taxon>Solanoideae</taxon>
        <taxon>Solaneae</taxon>
        <taxon>Solanum</taxon>
    </lineage>
</organism>
<evidence type="ECO:0000256" key="1">
    <source>
        <dbReference type="SAM" id="SignalP"/>
    </source>
</evidence>
<evidence type="ECO:0000313" key="4">
    <source>
        <dbReference type="Proteomes" id="UP001371456"/>
    </source>
</evidence>
<proteinExistence type="predicted"/>
<accession>A0AAN8TUK8</accession>
<feature type="signal peptide" evidence="1">
    <location>
        <begin position="1"/>
        <end position="26"/>
    </location>
</feature>
<dbReference type="Pfam" id="PF03732">
    <property type="entry name" value="Retrotrans_gag"/>
    <property type="match status" value="1"/>
</dbReference>
<dbReference type="InterPro" id="IPR005162">
    <property type="entry name" value="Retrotrans_gag_dom"/>
</dbReference>
<keyword evidence="1" id="KW-0732">Signal</keyword>
<name>A0AAN8TUK8_SOLBU</name>
<dbReference type="AlphaFoldDB" id="A0AAN8TUK8"/>
<reference evidence="3 4" key="1">
    <citation type="submission" date="2024-02" db="EMBL/GenBank/DDBJ databases">
        <title>de novo genome assembly of Solanum bulbocastanum strain 11H21.</title>
        <authorList>
            <person name="Hosaka A.J."/>
        </authorList>
    </citation>
    <scope>NUCLEOTIDE SEQUENCE [LARGE SCALE GENOMIC DNA]</scope>
    <source>
        <tissue evidence="3">Young leaves</tissue>
    </source>
</reference>
<sequence length="130" mass="15464">MPSTCPSMWSILFCWLMATMCEAILAQFIPRSVRDSLRDQSSRLEQDSMMVSEYEVRFHELSRRATMILPTKEERVQWFVHWLRLQLQIETRSMVCTGHSFLDVVDHAHTIEELRHKTKRAAIRKPTMRL</sequence>
<dbReference type="EMBL" id="JBANQN010000004">
    <property type="protein sequence ID" value="KAK6791452.1"/>
    <property type="molecule type" value="Genomic_DNA"/>
</dbReference>
<evidence type="ECO:0000259" key="2">
    <source>
        <dbReference type="Pfam" id="PF03732"/>
    </source>
</evidence>
<dbReference type="Proteomes" id="UP001371456">
    <property type="component" value="Unassembled WGS sequence"/>
</dbReference>
<keyword evidence="4" id="KW-1185">Reference proteome</keyword>
<feature type="chain" id="PRO_5042835043" description="Retrotransposon gag domain-containing protein" evidence="1">
    <location>
        <begin position="27"/>
        <end position="130"/>
    </location>
</feature>
<comment type="caution">
    <text evidence="3">The sequence shown here is derived from an EMBL/GenBank/DDBJ whole genome shotgun (WGS) entry which is preliminary data.</text>
</comment>